<evidence type="ECO:0000313" key="5">
    <source>
        <dbReference type="EMBL" id="GGL82761.1"/>
    </source>
</evidence>
<comment type="similarity">
    <text evidence="1">Belongs to the bacterial solute-binding protein 5 family.</text>
</comment>
<evidence type="ECO:0000259" key="4">
    <source>
        <dbReference type="Pfam" id="PF00496"/>
    </source>
</evidence>
<dbReference type="InterPro" id="IPR000914">
    <property type="entry name" value="SBP_5_dom"/>
</dbReference>
<feature type="domain" description="Solute-binding protein family 5" evidence="4">
    <location>
        <begin position="77"/>
        <end position="450"/>
    </location>
</feature>
<gene>
    <name evidence="5" type="ORF">GCM10010840_20650</name>
</gene>
<keyword evidence="6" id="KW-1185">Reference proteome</keyword>
<dbReference type="SUPFAM" id="SSF53850">
    <property type="entry name" value="Periplasmic binding protein-like II"/>
    <property type="match status" value="1"/>
</dbReference>
<dbReference type="Pfam" id="PF00496">
    <property type="entry name" value="SBP_bac_5"/>
    <property type="match status" value="1"/>
</dbReference>
<dbReference type="EMBL" id="BMOL01000008">
    <property type="protein sequence ID" value="GGL82761.1"/>
    <property type="molecule type" value="Genomic_DNA"/>
</dbReference>
<comment type="caution">
    <text evidence="5">The sequence shown here is derived from an EMBL/GenBank/DDBJ whole genome shotgun (WGS) entry which is preliminary data.</text>
</comment>
<protein>
    <submittedName>
        <fullName evidence="5">Peptide ABC transporter substrate-binding protein</fullName>
    </submittedName>
</protein>
<evidence type="ECO:0000256" key="2">
    <source>
        <dbReference type="ARBA" id="ARBA00022448"/>
    </source>
</evidence>
<accession>A0ABQ2GA53</accession>
<reference evidence="6" key="1">
    <citation type="journal article" date="2019" name="Int. J. Syst. Evol. Microbiol.">
        <title>The Global Catalogue of Microorganisms (GCM) 10K type strain sequencing project: providing services to taxonomists for standard genome sequencing and annotation.</title>
        <authorList>
            <consortium name="The Broad Institute Genomics Platform"/>
            <consortium name="The Broad Institute Genome Sequencing Center for Infectious Disease"/>
            <person name="Wu L."/>
            <person name="Ma J."/>
        </authorList>
    </citation>
    <scope>NUCLEOTIDE SEQUENCE [LARGE SCALE GENOMIC DNA]</scope>
    <source>
        <strain evidence="6">JCM 15442</strain>
    </source>
</reference>
<dbReference type="InterPro" id="IPR039424">
    <property type="entry name" value="SBP_5"/>
</dbReference>
<keyword evidence="2" id="KW-0813">Transport</keyword>
<keyword evidence="3" id="KW-0732">Signal</keyword>
<evidence type="ECO:0000256" key="3">
    <source>
        <dbReference type="ARBA" id="ARBA00022729"/>
    </source>
</evidence>
<organism evidence="5 6">
    <name type="scientific">Deinococcus aerolatus</name>
    <dbReference type="NCBI Taxonomy" id="522487"/>
    <lineage>
        <taxon>Bacteria</taxon>
        <taxon>Thermotogati</taxon>
        <taxon>Deinococcota</taxon>
        <taxon>Deinococci</taxon>
        <taxon>Deinococcales</taxon>
        <taxon>Deinococcaceae</taxon>
        <taxon>Deinococcus</taxon>
    </lineage>
</organism>
<name>A0ABQ2GA53_9DEIO</name>
<dbReference type="PANTHER" id="PTHR30290">
    <property type="entry name" value="PERIPLASMIC BINDING COMPONENT OF ABC TRANSPORTER"/>
    <property type="match status" value="1"/>
</dbReference>
<dbReference type="Gene3D" id="3.40.190.10">
    <property type="entry name" value="Periplasmic binding protein-like II"/>
    <property type="match status" value="1"/>
</dbReference>
<sequence>MGNQMQAGNSVKQKRIVLGLSTAILLSGMGMAQQRGGTLTVGLGYDIDTLNVYSTGFLGDVQAAVVEGLVAPNEKAEYVPVLATRVPTVQNGGIKVAADNKSMVVTYQLRPGVKWSDGKPFTSADVKFTWETVKDPKFIAESKDGTEDISSIETPNDLTVIVNYKRVAPDFKSTLFTFGILPKHALEGKDLNTDKYNQMPLGTGPFKVTQYVKGQFVVLDRNPNYWGKDKAGVQLPYLDKMIFKIIPDSNTLVTQLKSGEIQMAYSVPYSQIPQLSAQAGLKVIKNPVLSWQHLDFNLKGPAALRDINVRKAMAHAIDRTTISKALGGYPIPISTVVVPVFSYSNKDVPKYPYDPAKARQLLEAAGYKAGSDGIRAKNGERLSFNIMSQAGRATDEDAQQVLIAQMKAIGIELKPDNKAGVAFRDARYKGSYDLFYSGWITSADPSYGVFFGTKGVNNGQGYSNPKVDALLATADSSLDPAVRNKALRDFQTVLMQDLPSIPVTSNPSMIVVTDKLGGFVPNPTNMTNFVNTSGWYLKK</sequence>
<dbReference type="PIRSF" id="PIRSF002741">
    <property type="entry name" value="MppA"/>
    <property type="match status" value="1"/>
</dbReference>
<dbReference type="Proteomes" id="UP000639973">
    <property type="component" value="Unassembled WGS sequence"/>
</dbReference>
<proteinExistence type="inferred from homology"/>
<evidence type="ECO:0000313" key="6">
    <source>
        <dbReference type="Proteomes" id="UP000639973"/>
    </source>
</evidence>
<dbReference type="InterPro" id="IPR030678">
    <property type="entry name" value="Peptide/Ni-bd"/>
</dbReference>
<dbReference type="Gene3D" id="3.10.105.10">
    <property type="entry name" value="Dipeptide-binding Protein, Domain 3"/>
    <property type="match status" value="1"/>
</dbReference>
<dbReference type="CDD" id="cd08513">
    <property type="entry name" value="PBP2_thermophilic_Hb8_like"/>
    <property type="match status" value="1"/>
</dbReference>
<dbReference type="PANTHER" id="PTHR30290:SF9">
    <property type="entry name" value="OLIGOPEPTIDE-BINDING PROTEIN APPA"/>
    <property type="match status" value="1"/>
</dbReference>
<evidence type="ECO:0000256" key="1">
    <source>
        <dbReference type="ARBA" id="ARBA00005695"/>
    </source>
</evidence>